<protein>
    <recommendedName>
        <fullName evidence="3">amidase</fullName>
        <ecNumber evidence="3">3.5.1.4</ecNumber>
    </recommendedName>
</protein>
<dbReference type="PIRSF" id="PIRSF001221">
    <property type="entry name" value="Amidase_fungi"/>
    <property type="match status" value="1"/>
</dbReference>
<dbReference type="PANTHER" id="PTHR46072">
    <property type="entry name" value="AMIDASE-RELATED-RELATED"/>
    <property type="match status" value="1"/>
</dbReference>
<dbReference type="Gene3D" id="3.90.1300.10">
    <property type="entry name" value="Amidase signature (AS) domain"/>
    <property type="match status" value="1"/>
</dbReference>
<name>A0A166IMB0_9AGAM</name>
<dbReference type="Proteomes" id="UP000076532">
    <property type="component" value="Unassembled WGS sequence"/>
</dbReference>
<evidence type="ECO:0000313" key="8">
    <source>
        <dbReference type="EMBL" id="KZP19977.1"/>
    </source>
</evidence>
<gene>
    <name evidence="8" type="ORF">FIBSPDRAFT_919997</name>
</gene>
<feature type="binding site" evidence="6">
    <location>
        <begin position="226"/>
        <end position="229"/>
    </location>
    <ligand>
        <name>substrate</name>
    </ligand>
</feature>
<dbReference type="EMBL" id="KV417559">
    <property type="protein sequence ID" value="KZP19977.1"/>
    <property type="molecule type" value="Genomic_DNA"/>
</dbReference>
<evidence type="ECO:0000256" key="6">
    <source>
        <dbReference type="PIRSR" id="PIRSR001221-2"/>
    </source>
</evidence>
<sequence>MADTWKALAAEKKNRQKEAIPQQWLIDAPGDEVLDVTGVPEACGLLSELEVEITNTGVGVLLERLARGVWSSVAVTTAFYKRAIVAQQVTNCLTEIFVDQALARAAELDEHLKSTGKIVGPMHGLPISLKDQISMKGLETTMGYTSWIGKYAERNAVLVDILLRAGAVPFVRTNIPQTLMWGETLNHIFGRTVNPFNRALTSGGSSGGEGALIALKGSPLGVGSDIGGSIRIPSGFCGLYGLRPSYGRVPYAGAANSMEGQDSIHSVLGPMSASVSGVRVFMQAVAAGAPWRYDPLAVRQKWDERAYGLEEHGGGGRMCFGIMWDDGVVVPHPPITRGLEITRKALVAAGHEVIDWQPLKHAEIEVAVAGIWNAGCGQDFRNATAATGEPIISSMLPSAPEGVPAEEDHPGSSAWELWQLQRQKRDLRQAYLDHWEKTKSDTHTGRPVDAIIAPIAPYAAPPHGMNRYTAYTSVWNGLDYPAMTFPVSSVDPAIDSTRPAHSFLGKHDESNYKLYDPKTFENAPVGLQLVGRTLEEEAVIGMTEVVDAAIKKFLGAEGTLPDLKPRM</sequence>
<feature type="domain" description="Amidase" evidence="7">
    <location>
        <begin position="75"/>
        <end position="539"/>
    </location>
</feature>
<feature type="active site" description="Charge relay system" evidence="5">
    <location>
        <position position="205"/>
    </location>
</feature>
<organism evidence="8 9">
    <name type="scientific">Athelia psychrophila</name>
    <dbReference type="NCBI Taxonomy" id="1759441"/>
    <lineage>
        <taxon>Eukaryota</taxon>
        <taxon>Fungi</taxon>
        <taxon>Dikarya</taxon>
        <taxon>Basidiomycota</taxon>
        <taxon>Agaricomycotina</taxon>
        <taxon>Agaricomycetes</taxon>
        <taxon>Agaricomycetidae</taxon>
        <taxon>Atheliales</taxon>
        <taxon>Atheliaceae</taxon>
        <taxon>Athelia</taxon>
    </lineage>
</organism>
<feature type="active site" description="Charge relay system" evidence="5">
    <location>
        <position position="130"/>
    </location>
</feature>
<evidence type="ECO:0000256" key="4">
    <source>
        <dbReference type="ARBA" id="ARBA00022801"/>
    </source>
</evidence>
<dbReference type="InterPro" id="IPR036928">
    <property type="entry name" value="AS_sf"/>
</dbReference>
<dbReference type="OrthoDB" id="6428749at2759"/>
<keyword evidence="9" id="KW-1185">Reference proteome</keyword>
<feature type="binding site" evidence="6">
    <location>
        <position position="179"/>
    </location>
    <ligand>
        <name>substrate</name>
    </ligand>
</feature>
<accession>A0A166IMB0</accession>
<dbReference type="InterPro" id="IPR020556">
    <property type="entry name" value="Amidase_CS"/>
</dbReference>
<dbReference type="AlphaFoldDB" id="A0A166IMB0"/>
<keyword evidence="4" id="KW-0378">Hydrolase</keyword>
<evidence type="ECO:0000313" key="9">
    <source>
        <dbReference type="Proteomes" id="UP000076532"/>
    </source>
</evidence>
<feature type="active site" description="Acyl-ester intermediate" evidence="5">
    <location>
        <position position="229"/>
    </location>
</feature>
<reference evidence="8 9" key="1">
    <citation type="journal article" date="2016" name="Mol. Biol. Evol.">
        <title>Comparative Genomics of Early-Diverging Mushroom-Forming Fungi Provides Insights into the Origins of Lignocellulose Decay Capabilities.</title>
        <authorList>
            <person name="Nagy L.G."/>
            <person name="Riley R."/>
            <person name="Tritt A."/>
            <person name="Adam C."/>
            <person name="Daum C."/>
            <person name="Floudas D."/>
            <person name="Sun H."/>
            <person name="Yadav J.S."/>
            <person name="Pangilinan J."/>
            <person name="Larsson K.H."/>
            <person name="Matsuura K."/>
            <person name="Barry K."/>
            <person name="Labutti K."/>
            <person name="Kuo R."/>
            <person name="Ohm R.A."/>
            <person name="Bhattacharya S.S."/>
            <person name="Shirouzu T."/>
            <person name="Yoshinaga Y."/>
            <person name="Martin F.M."/>
            <person name="Grigoriev I.V."/>
            <person name="Hibbett D.S."/>
        </authorList>
    </citation>
    <scope>NUCLEOTIDE SEQUENCE [LARGE SCALE GENOMIC DNA]</scope>
    <source>
        <strain evidence="8 9">CBS 109695</strain>
    </source>
</reference>
<comment type="similarity">
    <text evidence="2">Belongs to the amidase family.</text>
</comment>
<evidence type="ECO:0000256" key="2">
    <source>
        <dbReference type="ARBA" id="ARBA00009199"/>
    </source>
</evidence>
<evidence type="ECO:0000256" key="5">
    <source>
        <dbReference type="PIRSR" id="PIRSR001221-1"/>
    </source>
</evidence>
<evidence type="ECO:0000259" key="7">
    <source>
        <dbReference type="Pfam" id="PF01425"/>
    </source>
</evidence>
<comment type="catalytic activity">
    <reaction evidence="1">
        <text>a monocarboxylic acid amide + H2O = a monocarboxylate + NH4(+)</text>
        <dbReference type="Rhea" id="RHEA:12020"/>
        <dbReference type="ChEBI" id="CHEBI:15377"/>
        <dbReference type="ChEBI" id="CHEBI:28938"/>
        <dbReference type="ChEBI" id="CHEBI:35757"/>
        <dbReference type="ChEBI" id="CHEBI:83628"/>
        <dbReference type="EC" id="3.5.1.4"/>
    </reaction>
</comment>
<dbReference type="PROSITE" id="PS00571">
    <property type="entry name" value="AMIDASES"/>
    <property type="match status" value="1"/>
</dbReference>
<dbReference type="Pfam" id="PF01425">
    <property type="entry name" value="Amidase"/>
    <property type="match status" value="1"/>
</dbReference>
<proteinExistence type="inferred from homology"/>
<evidence type="ECO:0000256" key="1">
    <source>
        <dbReference type="ARBA" id="ARBA00001311"/>
    </source>
</evidence>
<dbReference type="STRING" id="436010.A0A166IMB0"/>
<dbReference type="SUPFAM" id="SSF75304">
    <property type="entry name" value="Amidase signature (AS) enzymes"/>
    <property type="match status" value="1"/>
</dbReference>
<dbReference type="InterPro" id="IPR023631">
    <property type="entry name" value="Amidase_dom"/>
</dbReference>
<dbReference type="PANTHER" id="PTHR46072:SF2">
    <property type="entry name" value="AMIDASE (EUROFUNG)"/>
    <property type="match status" value="1"/>
</dbReference>
<dbReference type="EC" id="3.5.1.4" evidence="3"/>
<evidence type="ECO:0000256" key="3">
    <source>
        <dbReference type="ARBA" id="ARBA00012922"/>
    </source>
</evidence>
<feature type="binding site" evidence="6">
    <location>
        <position position="205"/>
    </location>
    <ligand>
        <name>substrate</name>
    </ligand>
</feature>
<dbReference type="GO" id="GO:0004040">
    <property type="term" value="F:amidase activity"/>
    <property type="evidence" value="ECO:0007669"/>
    <property type="project" value="UniProtKB-EC"/>
</dbReference>